<dbReference type="AlphaFoldDB" id="A0A170V5W8"/>
<feature type="non-terminal residue" evidence="1">
    <location>
        <position position="1"/>
    </location>
</feature>
<sequence>VKYMNRVHSVLTEEINSALSDELLKKKTTFFYSVNLFAEFSDVHTRLQSKVVTIIQARIILLGFQVKLKFV</sequence>
<organism evidence="1">
    <name type="scientific">Triatoma infestans</name>
    <name type="common">Assassin bug</name>
    <dbReference type="NCBI Taxonomy" id="30076"/>
    <lineage>
        <taxon>Eukaryota</taxon>
        <taxon>Metazoa</taxon>
        <taxon>Ecdysozoa</taxon>
        <taxon>Arthropoda</taxon>
        <taxon>Hexapoda</taxon>
        <taxon>Insecta</taxon>
        <taxon>Pterygota</taxon>
        <taxon>Neoptera</taxon>
        <taxon>Paraneoptera</taxon>
        <taxon>Hemiptera</taxon>
        <taxon>Heteroptera</taxon>
        <taxon>Panheteroptera</taxon>
        <taxon>Cimicomorpha</taxon>
        <taxon>Reduviidae</taxon>
        <taxon>Triatominae</taxon>
        <taxon>Triatoma</taxon>
    </lineage>
</organism>
<proteinExistence type="predicted"/>
<dbReference type="EMBL" id="GEMB01006986">
    <property type="protein sequence ID" value="JAR96379.1"/>
    <property type="molecule type" value="Transcribed_RNA"/>
</dbReference>
<reference evidence="1" key="2">
    <citation type="journal article" date="2017" name="J. Med. Entomol.">
        <title>Transcriptome Analysis of the Triatoma infestans (Hemiptera: Reduviidae) Integument.</title>
        <authorList>
            <person name="Calderon-Fernandez G.M."/>
            <person name="Moriconi D.E."/>
            <person name="Dulbecco A.B."/>
            <person name="Juarez M.P."/>
        </authorList>
    </citation>
    <scope>NUCLEOTIDE SEQUENCE</scope>
    <source>
        <strain evidence="1">Int1</strain>
        <tissue evidence="1">Integument</tissue>
    </source>
</reference>
<reference evidence="1" key="1">
    <citation type="submission" date="2016-04" db="EMBL/GenBank/DDBJ databases">
        <authorList>
            <person name="Calderon-Fernandez G.M.Sr."/>
        </authorList>
    </citation>
    <scope>NUCLEOTIDE SEQUENCE</scope>
    <source>
        <strain evidence="1">Int1</strain>
        <tissue evidence="1">Integument</tissue>
    </source>
</reference>
<name>A0A170V5W8_TRIIF</name>
<evidence type="ECO:0000313" key="1">
    <source>
        <dbReference type="EMBL" id="JAR96379.1"/>
    </source>
</evidence>
<accession>A0A170V5W8</accession>
<protein>
    <submittedName>
        <fullName evidence="1">Scan domain-containing protein 3</fullName>
    </submittedName>
</protein>